<evidence type="ECO:0000256" key="1">
    <source>
        <dbReference type="SAM" id="MobiDB-lite"/>
    </source>
</evidence>
<dbReference type="AlphaFoldDB" id="A0A502GD07"/>
<accession>A0A502GD07</accession>
<feature type="compositionally biased region" description="Low complexity" evidence="1">
    <location>
        <begin position="180"/>
        <end position="193"/>
    </location>
</feature>
<name>A0A502GD07_9GAMM</name>
<dbReference type="Proteomes" id="UP000317663">
    <property type="component" value="Unassembled WGS sequence"/>
</dbReference>
<proteinExistence type="predicted"/>
<comment type="caution">
    <text evidence="2">The sequence shown here is derived from an EMBL/GenBank/DDBJ whole genome shotgun (WGS) entry which is preliminary data.</text>
</comment>
<reference evidence="2 3" key="1">
    <citation type="journal article" date="2019" name="Environ. Microbiol.">
        <title>Species interactions and distinct microbial communities in high Arctic permafrost affected cryosols are associated with the CH4 and CO2 gas fluxes.</title>
        <authorList>
            <person name="Altshuler I."/>
            <person name="Hamel J."/>
            <person name="Turney S."/>
            <person name="Magnuson E."/>
            <person name="Levesque R."/>
            <person name="Greer C."/>
            <person name="Whyte L.G."/>
        </authorList>
    </citation>
    <scope>NUCLEOTIDE SEQUENCE [LARGE SCALE GENOMIC DNA]</scope>
    <source>
        <strain evidence="2 3">E4</strain>
    </source>
</reference>
<keyword evidence="3" id="KW-1185">Reference proteome</keyword>
<feature type="region of interest" description="Disordered" evidence="1">
    <location>
        <begin position="178"/>
        <end position="199"/>
    </location>
</feature>
<organism evidence="2 3">
    <name type="scientific">Ewingella americana</name>
    <dbReference type="NCBI Taxonomy" id="41202"/>
    <lineage>
        <taxon>Bacteria</taxon>
        <taxon>Pseudomonadati</taxon>
        <taxon>Pseudomonadota</taxon>
        <taxon>Gammaproteobacteria</taxon>
        <taxon>Enterobacterales</taxon>
        <taxon>Yersiniaceae</taxon>
        <taxon>Ewingella</taxon>
    </lineage>
</organism>
<evidence type="ECO:0000313" key="2">
    <source>
        <dbReference type="EMBL" id="TPG60157.1"/>
    </source>
</evidence>
<evidence type="ECO:0000313" key="3">
    <source>
        <dbReference type="Proteomes" id="UP000317663"/>
    </source>
</evidence>
<gene>
    <name evidence="2" type="ORF">EAH77_16440</name>
</gene>
<dbReference type="EMBL" id="RCZD01000008">
    <property type="protein sequence ID" value="TPG60157.1"/>
    <property type="molecule type" value="Genomic_DNA"/>
</dbReference>
<protein>
    <submittedName>
        <fullName evidence="2">Uncharacterized protein</fullName>
    </submittedName>
</protein>
<dbReference type="RefSeq" id="WP_161985816.1">
    <property type="nucleotide sequence ID" value="NZ_RCZD01000008.1"/>
</dbReference>
<sequence length="199" mass="22172">MSDVIGKGSKILPVNLPLAFKEFEKTKDVVIDLKNGSSLTFTFQLATSFDTTWASTEASANTLDLSAMGASYIPKILASTLLKLNDKDLMHYVPAKLQAVRENLNPNERSFLTEERRGLVSQWIYEAIVSRIPLELLTHIYNEELEEWFSSAGGLVDLPDLDDDDERPIKQVTQVVNKLPAPQEPAAPQEEPQNASNIE</sequence>